<dbReference type="PANTHER" id="PTHR24221:SF654">
    <property type="entry name" value="ATP-BINDING CASSETTE SUB-FAMILY B MEMBER 6"/>
    <property type="match status" value="1"/>
</dbReference>
<dbReference type="GO" id="GO:0005524">
    <property type="term" value="F:ATP binding"/>
    <property type="evidence" value="ECO:0007669"/>
    <property type="project" value="UniProtKB-KW"/>
</dbReference>
<dbReference type="InterPro" id="IPR003439">
    <property type="entry name" value="ABC_transporter-like_ATP-bd"/>
</dbReference>
<evidence type="ECO:0000256" key="2">
    <source>
        <dbReference type="ARBA" id="ARBA00022840"/>
    </source>
</evidence>
<dbReference type="RefSeq" id="WP_165268947.1">
    <property type="nucleotide sequence ID" value="NZ_JAALLS010000012.1"/>
</dbReference>
<proteinExistence type="predicted"/>
<comment type="caution">
    <text evidence="4">The sequence shown here is derived from an EMBL/GenBank/DDBJ whole genome shotgun (WGS) entry which is preliminary data.</text>
</comment>
<dbReference type="PANTHER" id="PTHR24221">
    <property type="entry name" value="ATP-BINDING CASSETTE SUB-FAMILY B"/>
    <property type="match status" value="1"/>
</dbReference>
<dbReference type="Gene3D" id="3.40.50.300">
    <property type="entry name" value="P-loop containing nucleotide triphosphate hydrolases"/>
    <property type="match status" value="1"/>
</dbReference>
<evidence type="ECO:0000313" key="4">
    <source>
        <dbReference type="EMBL" id="NGP88830.1"/>
    </source>
</evidence>
<organism evidence="4 5">
    <name type="scientific">Fodinibius halophilus</name>
    <dbReference type="NCBI Taxonomy" id="1736908"/>
    <lineage>
        <taxon>Bacteria</taxon>
        <taxon>Pseudomonadati</taxon>
        <taxon>Balneolota</taxon>
        <taxon>Balneolia</taxon>
        <taxon>Balneolales</taxon>
        <taxon>Balneolaceae</taxon>
        <taxon>Fodinibius</taxon>
    </lineage>
</organism>
<dbReference type="InterPro" id="IPR027417">
    <property type="entry name" value="P-loop_NTPase"/>
</dbReference>
<keyword evidence="5" id="KW-1185">Reference proteome</keyword>
<name>A0A6M1TJQ1_9BACT</name>
<dbReference type="AlphaFoldDB" id="A0A6M1TJQ1"/>
<sequence length="206" mass="23339">MANQHDIIFQHVSFSFGDEIVLNNLSFNIKTGCHTLIKGESGSGKSTILKLLLGFYHPDEGRIRWKDNTIHPQEIRKQTAWLPQDLDLGSHSVSKVMEKPFEFSCNQKKATTEHQKIEILNQLGLPKNILDKPFRTLSTGQRQRVGIAICYLLDKPILLLDEPTSALDSKSKRHIANLLLSNKAKTIISTSHDPSWVKKADYIIEI</sequence>
<dbReference type="Pfam" id="PF00005">
    <property type="entry name" value="ABC_tran"/>
    <property type="match status" value="1"/>
</dbReference>
<evidence type="ECO:0000259" key="3">
    <source>
        <dbReference type="PROSITE" id="PS50893"/>
    </source>
</evidence>
<dbReference type="Proteomes" id="UP000479132">
    <property type="component" value="Unassembled WGS sequence"/>
</dbReference>
<dbReference type="InterPro" id="IPR039421">
    <property type="entry name" value="Type_1_exporter"/>
</dbReference>
<reference evidence="4 5" key="1">
    <citation type="submission" date="2020-02" db="EMBL/GenBank/DDBJ databases">
        <title>Aliifodinibius halophilus 2W32, complete genome.</title>
        <authorList>
            <person name="Li Y."/>
            <person name="Wu S."/>
        </authorList>
    </citation>
    <scope>NUCLEOTIDE SEQUENCE [LARGE SCALE GENOMIC DNA]</scope>
    <source>
        <strain evidence="4 5">2W32</strain>
    </source>
</reference>
<dbReference type="SMART" id="SM00382">
    <property type="entry name" value="AAA"/>
    <property type="match status" value="1"/>
</dbReference>
<dbReference type="GO" id="GO:0034040">
    <property type="term" value="F:ATPase-coupled lipid transmembrane transporter activity"/>
    <property type="evidence" value="ECO:0007669"/>
    <property type="project" value="TreeGrafter"/>
</dbReference>
<keyword evidence="1" id="KW-0547">Nucleotide-binding</keyword>
<feature type="domain" description="ABC transporter" evidence="3">
    <location>
        <begin position="7"/>
        <end position="206"/>
    </location>
</feature>
<dbReference type="SUPFAM" id="SSF52540">
    <property type="entry name" value="P-loop containing nucleoside triphosphate hydrolases"/>
    <property type="match status" value="1"/>
</dbReference>
<dbReference type="PROSITE" id="PS50893">
    <property type="entry name" value="ABC_TRANSPORTER_2"/>
    <property type="match status" value="1"/>
</dbReference>
<keyword evidence="2 4" id="KW-0067">ATP-binding</keyword>
<protein>
    <submittedName>
        <fullName evidence="4">ATP-binding cassette domain-containing protein</fullName>
    </submittedName>
</protein>
<gene>
    <name evidence="4" type="ORF">G3569_10715</name>
</gene>
<dbReference type="CDD" id="cd03228">
    <property type="entry name" value="ABCC_MRP_Like"/>
    <property type="match status" value="1"/>
</dbReference>
<dbReference type="GO" id="GO:0016887">
    <property type="term" value="F:ATP hydrolysis activity"/>
    <property type="evidence" value="ECO:0007669"/>
    <property type="project" value="InterPro"/>
</dbReference>
<dbReference type="EMBL" id="JAALLS010000012">
    <property type="protein sequence ID" value="NGP88830.1"/>
    <property type="molecule type" value="Genomic_DNA"/>
</dbReference>
<accession>A0A6M1TJQ1</accession>
<evidence type="ECO:0000256" key="1">
    <source>
        <dbReference type="ARBA" id="ARBA00022741"/>
    </source>
</evidence>
<dbReference type="InterPro" id="IPR003593">
    <property type="entry name" value="AAA+_ATPase"/>
</dbReference>
<evidence type="ECO:0000313" key="5">
    <source>
        <dbReference type="Proteomes" id="UP000479132"/>
    </source>
</evidence>